<dbReference type="Proteomes" id="UP001341245">
    <property type="component" value="Unassembled WGS sequence"/>
</dbReference>
<feature type="compositionally biased region" description="Low complexity" evidence="2">
    <location>
        <begin position="119"/>
        <end position="138"/>
    </location>
</feature>
<dbReference type="PROSITE" id="PS50048">
    <property type="entry name" value="ZN2_CY6_FUNGAL_2"/>
    <property type="match status" value="1"/>
</dbReference>
<dbReference type="EMBL" id="JASGXD010000014">
    <property type="protein sequence ID" value="KAK6001301.1"/>
    <property type="molecule type" value="Genomic_DNA"/>
</dbReference>
<evidence type="ECO:0000259" key="3">
    <source>
        <dbReference type="PROSITE" id="PS50048"/>
    </source>
</evidence>
<organism evidence="4 5">
    <name type="scientific">Aureobasidium pullulans</name>
    <name type="common">Black yeast</name>
    <name type="synonym">Pullularia pullulans</name>
    <dbReference type="NCBI Taxonomy" id="5580"/>
    <lineage>
        <taxon>Eukaryota</taxon>
        <taxon>Fungi</taxon>
        <taxon>Dikarya</taxon>
        <taxon>Ascomycota</taxon>
        <taxon>Pezizomycotina</taxon>
        <taxon>Dothideomycetes</taxon>
        <taxon>Dothideomycetidae</taxon>
        <taxon>Dothideales</taxon>
        <taxon>Saccotheciaceae</taxon>
        <taxon>Aureobasidium</taxon>
    </lineage>
</organism>
<protein>
    <recommendedName>
        <fullName evidence="3">Zn(2)-C6 fungal-type domain-containing protein</fullName>
    </recommendedName>
</protein>
<keyword evidence="1" id="KW-0539">Nucleus</keyword>
<evidence type="ECO:0000313" key="5">
    <source>
        <dbReference type="Proteomes" id="UP001341245"/>
    </source>
</evidence>
<evidence type="ECO:0000313" key="4">
    <source>
        <dbReference type="EMBL" id="KAK6001301.1"/>
    </source>
</evidence>
<dbReference type="InterPro" id="IPR001138">
    <property type="entry name" value="Zn2Cys6_DnaBD"/>
</dbReference>
<proteinExistence type="predicted"/>
<evidence type="ECO:0000256" key="2">
    <source>
        <dbReference type="SAM" id="MobiDB-lite"/>
    </source>
</evidence>
<feature type="domain" description="Zn(2)-C6 fungal-type" evidence="3">
    <location>
        <begin position="145"/>
        <end position="175"/>
    </location>
</feature>
<gene>
    <name evidence="4" type="ORF">QM012_002632</name>
</gene>
<dbReference type="InterPro" id="IPR036864">
    <property type="entry name" value="Zn2-C6_fun-type_DNA-bd_sf"/>
</dbReference>
<sequence length="178" mass="19318">MRIRLVHKASGSYRGHLVTNNSVMTKERSTFAAQGSSDHKPSASNFDSTNDSFALNQIPDGFDAAVSPYDPDNDYFPDENMTDAEAAEEAARLRREEVKEGREFNLRNHGHPLPDQQQTTGHGTANATGNHAAAAVAPPARPARTCDRCKTLRKGCDKAVPTCGRCQARGQACVYSRG</sequence>
<dbReference type="Pfam" id="PF00172">
    <property type="entry name" value="Zn_clus"/>
    <property type="match status" value="1"/>
</dbReference>
<dbReference type="Gene3D" id="4.10.240.10">
    <property type="entry name" value="Zn(2)-C6 fungal-type DNA-binding domain"/>
    <property type="match status" value="1"/>
</dbReference>
<dbReference type="CDD" id="cd00067">
    <property type="entry name" value="GAL4"/>
    <property type="match status" value="1"/>
</dbReference>
<dbReference type="PROSITE" id="PS00463">
    <property type="entry name" value="ZN2_CY6_FUNGAL_1"/>
    <property type="match status" value="1"/>
</dbReference>
<keyword evidence="5" id="KW-1185">Reference proteome</keyword>
<dbReference type="SUPFAM" id="SSF57701">
    <property type="entry name" value="Zn2/Cys6 DNA-binding domain"/>
    <property type="match status" value="1"/>
</dbReference>
<comment type="caution">
    <text evidence="4">The sequence shown here is derived from an EMBL/GenBank/DDBJ whole genome shotgun (WGS) entry which is preliminary data.</text>
</comment>
<name>A0ABR0TBB1_AURPU</name>
<feature type="region of interest" description="Disordered" evidence="2">
    <location>
        <begin position="106"/>
        <end position="140"/>
    </location>
</feature>
<reference evidence="4 5" key="1">
    <citation type="submission" date="2023-11" db="EMBL/GenBank/DDBJ databases">
        <title>Draft genome sequence and annotation of the polyextremotolerant black yeast-like fungus Aureobasidium pullulans NRRL 62042.</title>
        <authorList>
            <person name="Dielentheis-Frenken M.R.E."/>
            <person name="Wibberg D."/>
            <person name="Blank L.M."/>
            <person name="Tiso T."/>
        </authorList>
    </citation>
    <scope>NUCLEOTIDE SEQUENCE [LARGE SCALE GENOMIC DNA]</scope>
    <source>
        <strain evidence="4 5">NRRL 62042</strain>
    </source>
</reference>
<evidence type="ECO:0000256" key="1">
    <source>
        <dbReference type="ARBA" id="ARBA00023242"/>
    </source>
</evidence>
<accession>A0ABR0TBB1</accession>